<evidence type="ECO:0000313" key="2">
    <source>
        <dbReference type="EMBL" id="KAF2116290.1"/>
    </source>
</evidence>
<organism evidence="2 3">
    <name type="scientific">Lophiotrema nucula</name>
    <dbReference type="NCBI Taxonomy" id="690887"/>
    <lineage>
        <taxon>Eukaryota</taxon>
        <taxon>Fungi</taxon>
        <taxon>Dikarya</taxon>
        <taxon>Ascomycota</taxon>
        <taxon>Pezizomycotina</taxon>
        <taxon>Dothideomycetes</taxon>
        <taxon>Pleosporomycetidae</taxon>
        <taxon>Pleosporales</taxon>
        <taxon>Lophiotremataceae</taxon>
        <taxon>Lophiotrema</taxon>
    </lineage>
</organism>
<evidence type="ECO:0000313" key="3">
    <source>
        <dbReference type="Proteomes" id="UP000799770"/>
    </source>
</evidence>
<feature type="signal peptide" evidence="1">
    <location>
        <begin position="1"/>
        <end position="21"/>
    </location>
</feature>
<evidence type="ECO:0008006" key="4">
    <source>
        <dbReference type="Google" id="ProtNLM"/>
    </source>
</evidence>
<reference evidence="2" key="1">
    <citation type="journal article" date="2020" name="Stud. Mycol.">
        <title>101 Dothideomycetes genomes: a test case for predicting lifestyles and emergence of pathogens.</title>
        <authorList>
            <person name="Haridas S."/>
            <person name="Albert R."/>
            <person name="Binder M."/>
            <person name="Bloem J."/>
            <person name="Labutti K."/>
            <person name="Salamov A."/>
            <person name="Andreopoulos B."/>
            <person name="Baker S."/>
            <person name="Barry K."/>
            <person name="Bills G."/>
            <person name="Bluhm B."/>
            <person name="Cannon C."/>
            <person name="Castanera R."/>
            <person name="Culley D."/>
            <person name="Daum C."/>
            <person name="Ezra D."/>
            <person name="Gonzalez J."/>
            <person name="Henrissat B."/>
            <person name="Kuo A."/>
            <person name="Liang C."/>
            <person name="Lipzen A."/>
            <person name="Lutzoni F."/>
            <person name="Magnuson J."/>
            <person name="Mondo S."/>
            <person name="Nolan M."/>
            <person name="Ohm R."/>
            <person name="Pangilinan J."/>
            <person name="Park H.-J."/>
            <person name="Ramirez L."/>
            <person name="Alfaro M."/>
            <person name="Sun H."/>
            <person name="Tritt A."/>
            <person name="Yoshinaga Y."/>
            <person name="Zwiers L.-H."/>
            <person name="Turgeon B."/>
            <person name="Goodwin S."/>
            <person name="Spatafora J."/>
            <person name="Crous P."/>
            <person name="Grigoriev I."/>
        </authorList>
    </citation>
    <scope>NUCLEOTIDE SEQUENCE</scope>
    <source>
        <strain evidence="2">CBS 627.86</strain>
    </source>
</reference>
<accession>A0A6A5Z9Z2</accession>
<dbReference type="AlphaFoldDB" id="A0A6A5Z9Z2"/>
<evidence type="ECO:0000256" key="1">
    <source>
        <dbReference type="SAM" id="SignalP"/>
    </source>
</evidence>
<gene>
    <name evidence="2" type="ORF">BDV96DRAFT_47697</name>
</gene>
<dbReference type="Proteomes" id="UP000799770">
    <property type="component" value="Unassembled WGS sequence"/>
</dbReference>
<dbReference type="EMBL" id="ML977321">
    <property type="protein sequence ID" value="KAF2116290.1"/>
    <property type="molecule type" value="Genomic_DNA"/>
</dbReference>
<protein>
    <recommendedName>
        <fullName evidence="4">Secreted protein</fullName>
    </recommendedName>
</protein>
<sequence length="95" mass="10231">MRGRRAEGRIAFLLFIPHGVARNWAQQRNVTAALHAVGRCRSASPSRRAPPNHHGSPGPFLLQPTAVFCVQGSLPIFFAFRVGTGVPTEKGSAVD</sequence>
<name>A0A6A5Z9Z2_9PLEO</name>
<proteinExistence type="predicted"/>
<feature type="chain" id="PRO_5025603607" description="Secreted protein" evidence="1">
    <location>
        <begin position="22"/>
        <end position="95"/>
    </location>
</feature>
<keyword evidence="1" id="KW-0732">Signal</keyword>
<keyword evidence="3" id="KW-1185">Reference proteome</keyword>